<keyword evidence="3 7" id="KW-0479">Metal-binding</keyword>
<evidence type="ECO:0000256" key="5">
    <source>
        <dbReference type="ARBA" id="ARBA00023038"/>
    </source>
</evidence>
<evidence type="ECO:0000256" key="4">
    <source>
        <dbReference type="ARBA" id="ARBA00022833"/>
    </source>
</evidence>
<dbReference type="CDD" id="cd09449">
    <property type="entry name" value="LIM_Mystique"/>
    <property type="match status" value="1"/>
</dbReference>
<comment type="subcellular location">
    <subcellularLocation>
        <location evidence="1">Cytoplasm</location>
        <location evidence="1">Cytoskeleton</location>
    </subcellularLocation>
</comment>
<dbReference type="InterPro" id="IPR031847">
    <property type="entry name" value="PDLI1-4/Zasp-like_mid"/>
</dbReference>
<keyword evidence="5 7" id="KW-0440">LIM domain</keyword>
<dbReference type="Proteomes" id="UP001166093">
    <property type="component" value="Unassembled WGS sequence"/>
</dbReference>
<name>A0ABS2YNA0_POLSP</name>
<dbReference type="Gene3D" id="2.10.110.10">
    <property type="entry name" value="Cysteine Rich Protein"/>
    <property type="match status" value="1"/>
</dbReference>
<evidence type="ECO:0000256" key="7">
    <source>
        <dbReference type="PROSITE-ProRule" id="PRU00125"/>
    </source>
</evidence>
<feature type="domain" description="LIM zinc-binding" evidence="9">
    <location>
        <begin position="376"/>
        <end position="436"/>
    </location>
</feature>
<reference evidence="10" key="1">
    <citation type="journal article" date="2021" name="Cell">
        <title>Tracing the genetic footprints of vertebrate landing in non-teleost ray-finned fishes.</title>
        <authorList>
            <person name="Bi X."/>
            <person name="Wang K."/>
            <person name="Yang L."/>
            <person name="Pan H."/>
            <person name="Jiang H."/>
            <person name="Wei Q."/>
            <person name="Fang M."/>
            <person name="Yu H."/>
            <person name="Zhu C."/>
            <person name="Cai Y."/>
            <person name="He Y."/>
            <person name="Gan X."/>
            <person name="Zeng H."/>
            <person name="Yu D."/>
            <person name="Zhu Y."/>
            <person name="Jiang H."/>
            <person name="Qiu Q."/>
            <person name="Yang H."/>
            <person name="Zhang Y.E."/>
            <person name="Wang W."/>
            <person name="Zhu M."/>
            <person name="He S."/>
            <person name="Zhang G."/>
        </authorList>
    </citation>
    <scope>NUCLEOTIDE SEQUENCE</scope>
    <source>
        <strain evidence="10">Pddl_001</strain>
    </source>
</reference>
<feature type="region of interest" description="Disordered" evidence="8">
    <location>
        <begin position="125"/>
        <end position="209"/>
    </location>
</feature>
<protein>
    <submittedName>
        <fullName evidence="10">PDLI2 protein</fullName>
    </submittedName>
</protein>
<dbReference type="Pfam" id="PF00412">
    <property type="entry name" value="LIM"/>
    <property type="match status" value="1"/>
</dbReference>
<dbReference type="PANTHER" id="PTHR24214">
    <property type="entry name" value="PDZ AND LIM DOMAIN PROTEIN ZASP"/>
    <property type="match status" value="1"/>
</dbReference>
<dbReference type="PANTHER" id="PTHR24214:SF1">
    <property type="entry name" value="PDZ AND LIM DOMAIN PROTEIN 2"/>
    <property type="match status" value="1"/>
</dbReference>
<feature type="compositionally biased region" description="Polar residues" evidence="8">
    <location>
        <begin position="162"/>
        <end position="171"/>
    </location>
</feature>
<keyword evidence="2" id="KW-0597">Phosphoprotein</keyword>
<dbReference type="Pfam" id="PF15936">
    <property type="entry name" value="DUF4749"/>
    <property type="match status" value="1"/>
</dbReference>
<organism evidence="10 11">
    <name type="scientific">Polyodon spathula</name>
    <name type="common">North American paddlefish</name>
    <name type="synonym">Squalus spathula</name>
    <dbReference type="NCBI Taxonomy" id="7913"/>
    <lineage>
        <taxon>Eukaryota</taxon>
        <taxon>Metazoa</taxon>
        <taxon>Chordata</taxon>
        <taxon>Craniata</taxon>
        <taxon>Vertebrata</taxon>
        <taxon>Euteleostomi</taxon>
        <taxon>Actinopterygii</taxon>
        <taxon>Chondrostei</taxon>
        <taxon>Acipenseriformes</taxon>
        <taxon>Polyodontidae</taxon>
        <taxon>Polyodon</taxon>
    </lineage>
</organism>
<evidence type="ECO:0000256" key="2">
    <source>
        <dbReference type="ARBA" id="ARBA00022553"/>
    </source>
</evidence>
<keyword evidence="6" id="KW-0206">Cytoskeleton</keyword>
<keyword evidence="6" id="KW-0963">Cytoplasm</keyword>
<keyword evidence="4 7" id="KW-0862">Zinc</keyword>
<evidence type="ECO:0000313" key="10">
    <source>
        <dbReference type="EMBL" id="MBN3287995.1"/>
    </source>
</evidence>
<dbReference type="EMBL" id="JAAWVQ010171274">
    <property type="protein sequence ID" value="MBN3287995.1"/>
    <property type="molecule type" value="Genomic_DNA"/>
</dbReference>
<evidence type="ECO:0000259" key="9">
    <source>
        <dbReference type="PROSITE" id="PS50023"/>
    </source>
</evidence>
<dbReference type="InterPro" id="IPR001781">
    <property type="entry name" value="Znf_LIM"/>
</dbReference>
<dbReference type="Gene3D" id="2.30.42.10">
    <property type="match status" value="1"/>
</dbReference>
<dbReference type="PROSITE" id="PS50023">
    <property type="entry name" value="LIM_DOMAIN_2"/>
    <property type="match status" value="1"/>
</dbReference>
<feature type="non-terminal residue" evidence="10">
    <location>
        <position position="449"/>
    </location>
</feature>
<accession>A0ABS2YNA0</accession>
<sequence>MSLNVNLIGPSPWGFRISGGRDFKKPIAVSKVTVNRGLHSVCLRWLSGFADTVIQTNILHIVHFVSFSASSSSCESVKLLSPLSTPSNCVFNNISVSEPASPGQTNGILTPERLSSQFQEALQVSRDENQNYSKPLHRSPCSPEPLAPRHSPGYSKPDTPPSARSFQSRSWSPVDKSFSPKVSLDSPRLQVREQQRGRGISSDETGQGRLGLLSPQHRQSPGLCAFAAWGLLLCIKDTPCESPWPIPCSHSRTPQRSTPLCLSALYSETVTPHSSLHLPDSATLCSAFTMGSVYETWVGFLFSDAAMHKFDRDSEVYKMIQENKESRTAPRQSSTFRLLQEVLESDEQAATVRFPGALSPSPQKAVGSVAGVTKFHICEKCDTSIVTQAVRIVEDRYRHPECYTCTQCGLNLKMRGHFWVGEEMFCEKHARERYQGPSGATPTTVHPKS</sequence>
<dbReference type="PROSITE" id="PS00478">
    <property type="entry name" value="LIM_DOMAIN_1"/>
    <property type="match status" value="1"/>
</dbReference>
<evidence type="ECO:0000256" key="1">
    <source>
        <dbReference type="ARBA" id="ARBA00004245"/>
    </source>
</evidence>
<gene>
    <name evidence="10" type="primary">Pdlim2_1</name>
    <name evidence="10" type="ORF">GTO93_0014373</name>
</gene>
<dbReference type="InterPro" id="IPR050604">
    <property type="entry name" value="PDZ-LIM_domain"/>
</dbReference>
<evidence type="ECO:0000256" key="6">
    <source>
        <dbReference type="ARBA" id="ARBA00023212"/>
    </source>
</evidence>
<evidence type="ECO:0000256" key="8">
    <source>
        <dbReference type="SAM" id="MobiDB-lite"/>
    </source>
</evidence>
<proteinExistence type="predicted"/>
<dbReference type="SUPFAM" id="SSF57716">
    <property type="entry name" value="Glucocorticoid receptor-like (DNA-binding domain)"/>
    <property type="match status" value="1"/>
</dbReference>
<evidence type="ECO:0000313" key="11">
    <source>
        <dbReference type="Proteomes" id="UP001166093"/>
    </source>
</evidence>
<evidence type="ECO:0000256" key="3">
    <source>
        <dbReference type="ARBA" id="ARBA00022723"/>
    </source>
</evidence>
<dbReference type="SMART" id="SM00132">
    <property type="entry name" value="LIM"/>
    <property type="match status" value="1"/>
</dbReference>
<feature type="non-terminal residue" evidence="10">
    <location>
        <position position="1"/>
    </location>
</feature>
<keyword evidence="11" id="KW-1185">Reference proteome</keyword>
<dbReference type="InterPro" id="IPR036034">
    <property type="entry name" value="PDZ_sf"/>
</dbReference>
<comment type="caution">
    <text evidence="10">The sequence shown here is derived from an EMBL/GenBank/DDBJ whole genome shotgun (WGS) entry which is preliminary data.</text>
</comment>